<evidence type="ECO:0000313" key="11">
    <source>
        <dbReference type="EMBL" id="CCA66414.1"/>
    </source>
</evidence>
<evidence type="ECO:0000256" key="8">
    <source>
        <dbReference type="PROSITE-ProRule" id="PRU00339"/>
    </source>
</evidence>
<dbReference type="HOGENOM" id="CLU_004962_5_2_1"/>
<gene>
    <name evidence="11" type="ORF">PIIN_00100</name>
</gene>
<dbReference type="InParanoid" id="G4T4S8"/>
<evidence type="ECO:0000256" key="5">
    <source>
        <dbReference type="ARBA" id="ARBA00022801"/>
    </source>
</evidence>
<dbReference type="Pfam" id="PF08321">
    <property type="entry name" value="PPP5"/>
    <property type="match status" value="1"/>
</dbReference>
<keyword evidence="12" id="KW-1185">Reference proteome</keyword>
<sequence>MSTVSEENKAAAAAIKAKANEAFKNKDFIAAAKLYGEALEKNDQDATIWCNRAFARMNLEEFGYALDDCTKAIERDPRYVKAYYRRALCYLSILKNPQAIADFKKTLALDPQNAVAKKQLEATQKLQRRIEFEKAIEQDEEETAVERVMEAIRSGLDIESSYAGPRLPPASEEAAAKGKKYGINEEFITKMEEWFKAGKTLAKRVVYEIVLGCWDACLQEESLNEIVLEEGMTCDVIGDTHGQYYDLLHLLSLTGKPSKTHCLLFNGDFVDRGSWSVEVALTVMAWKWLFPNTVLLNRGNHETNDMNKVYGFEGEVKHKHGELAYKLFAHVFTALPLATLVSPALPPSPKALAGAVGKGQAPILSKEGRMRYFVTHGGLFSKDNITLDDIRAIPRIGKQPGNEGLMCVGIGFGPDVTKNWCKLNGITGVLRSHEVRQGGYAIEHDGLCTTVFSAPNYVDQTGNKGAFVRIDAHGTREYTTYEAVPHPPMRPMAYAGAMGMF</sequence>
<dbReference type="InterPro" id="IPR013235">
    <property type="entry name" value="PPP_dom"/>
</dbReference>
<reference evidence="11 12" key="1">
    <citation type="journal article" date="2011" name="PLoS Pathog.">
        <title>Endophytic Life Strategies Decoded by Genome and Transcriptome Analyses of the Mutualistic Root Symbiont Piriformospora indica.</title>
        <authorList>
            <person name="Zuccaro A."/>
            <person name="Lahrmann U."/>
            <person name="Guldener U."/>
            <person name="Langen G."/>
            <person name="Pfiffi S."/>
            <person name="Biedenkopf D."/>
            <person name="Wong P."/>
            <person name="Samans B."/>
            <person name="Grimm C."/>
            <person name="Basiewicz M."/>
            <person name="Murat C."/>
            <person name="Martin F."/>
            <person name="Kogel K.H."/>
        </authorList>
    </citation>
    <scope>NUCLEOTIDE SEQUENCE [LARGE SCALE GENOMIC DNA]</scope>
    <source>
        <strain evidence="11 12">DSM 11827</strain>
    </source>
</reference>
<comment type="cofactor">
    <cofactor evidence="1">
        <name>Mn(2+)</name>
        <dbReference type="ChEBI" id="CHEBI:29035"/>
    </cofactor>
</comment>
<proteinExistence type="inferred from homology"/>
<feature type="active site" description="Proton donor/acceptor" evidence="7">
    <location>
        <position position="301"/>
    </location>
</feature>
<keyword evidence="5 9" id="KW-0378">Hydrolase</keyword>
<comment type="similarity">
    <text evidence="2">Belongs to the PPP phosphatase family. PP-5 (PP-T) subfamily.</text>
</comment>
<dbReference type="Gene3D" id="1.25.40.10">
    <property type="entry name" value="Tetratricopeptide repeat domain"/>
    <property type="match status" value="1"/>
</dbReference>
<evidence type="ECO:0000256" key="1">
    <source>
        <dbReference type="ARBA" id="ARBA00001936"/>
    </source>
</evidence>
<evidence type="ECO:0000313" key="12">
    <source>
        <dbReference type="Proteomes" id="UP000007148"/>
    </source>
</evidence>
<evidence type="ECO:0000256" key="6">
    <source>
        <dbReference type="ARBA" id="ARBA00023211"/>
    </source>
</evidence>
<dbReference type="GO" id="GO:0004722">
    <property type="term" value="F:protein serine/threonine phosphatase activity"/>
    <property type="evidence" value="ECO:0007669"/>
    <property type="project" value="UniProtKB-EC"/>
</dbReference>
<dbReference type="PANTHER" id="PTHR45668">
    <property type="entry name" value="SERINE/THREONINE-PROTEIN PHOSPHATASE 5-RELATED"/>
    <property type="match status" value="1"/>
</dbReference>
<dbReference type="OrthoDB" id="445564at2759"/>
<keyword evidence="4" id="KW-0677">Repeat</keyword>
<dbReference type="InterPro" id="IPR019734">
    <property type="entry name" value="TPR_rpt"/>
</dbReference>
<keyword evidence="3" id="KW-0479">Metal-binding</keyword>
<dbReference type="Proteomes" id="UP000007148">
    <property type="component" value="Unassembled WGS sequence"/>
</dbReference>
<feature type="domain" description="Serine/threonine specific protein phosphatases" evidence="10">
    <location>
        <begin position="297"/>
        <end position="302"/>
    </location>
</feature>
<evidence type="ECO:0000256" key="3">
    <source>
        <dbReference type="ARBA" id="ARBA00022723"/>
    </source>
</evidence>
<dbReference type="InterPro" id="IPR011990">
    <property type="entry name" value="TPR-like_helical_dom_sf"/>
</dbReference>
<dbReference type="Pfam" id="PF00149">
    <property type="entry name" value="Metallophos"/>
    <property type="match status" value="1"/>
</dbReference>
<dbReference type="SMART" id="SM00028">
    <property type="entry name" value="TPR"/>
    <property type="match status" value="3"/>
</dbReference>
<evidence type="ECO:0000256" key="2">
    <source>
        <dbReference type="ARBA" id="ARBA00008786"/>
    </source>
</evidence>
<dbReference type="SMART" id="SM00156">
    <property type="entry name" value="PP2Ac"/>
    <property type="match status" value="1"/>
</dbReference>
<evidence type="ECO:0000256" key="7">
    <source>
        <dbReference type="PIRSR" id="PIRSR033096-1"/>
    </source>
</evidence>
<dbReference type="EMBL" id="CAFZ01000001">
    <property type="protein sequence ID" value="CCA66414.1"/>
    <property type="molecule type" value="Genomic_DNA"/>
</dbReference>
<feature type="repeat" description="TPR" evidence="8">
    <location>
        <begin position="80"/>
        <end position="113"/>
    </location>
</feature>
<accession>G4T4S8</accession>
<organism evidence="11 12">
    <name type="scientific">Serendipita indica (strain DSM 11827)</name>
    <name type="common">Root endophyte fungus</name>
    <name type="synonym">Piriformospora indica</name>
    <dbReference type="NCBI Taxonomy" id="1109443"/>
    <lineage>
        <taxon>Eukaryota</taxon>
        <taxon>Fungi</taxon>
        <taxon>Dikarya</taxon>
        <taxon>Basidiomycota</taxon>
        <taxon>Agaricomycotina</taxon>
        <taxon>Agaricomycetes</taxon>
        <taxon>Sebacinales</taxon>
        <taxon>Serendipitaceae</taxon>
        <taxon>Serendipita</taxon>
    </lineage>
</organism>
<dbReference type="PANTHER" id="PTHR45668:SF5">
    <property type="entry name" value="SERINE_THREONINE-PROTEIN PHOSPHATASE 5"/>
    <property type="match status" value="1"/>
</dbReference>
<dbReference type="EC" id="3.1.3.16" evidence="9"/>
<protein>
    <recommendedName>
        <fullName evidence="9">Serine/threonine-protein phosphatase</fullName>
        <ecNumber evidence="9">3.1.3.16</ecNumber>
    </recommendedName>
</protein>
<dbReference type="PRINTS" id="PR00114">
    <property type="entry name" value="STPHPHTASE"/>
</dbReference>
<dbReference type="Pfam" id="PF00515">
    <property type="entry name" value="TPR_1"/>
    <property type="match status" value="1"/>
</dbReference>
<dbReference type="InterPro" id="IPR029052">
    <property type="entry name" value="Metallo-depent_PP-like"/>
</dbReference>
<dbReference type="eggNOG" id="KOG0376">
    <property type="taxonomic scope" value="Eukaryota"/>
</dbReference>
<evidence type="ECO:0000256" key="4">
    <source>
        <dbReference type="ARBA" id="ARBA00022737"/>
    </source>
</evidence>
<dbReference type="InterPro" id="IPR006186">
    <property type="entry name" value="Ser/Thr-sp_prot-phosphatase"/>
</dbReference>
<dbReference type="InterPro" id="IPR004843">
    <property type="entry name" value="Calcineurin-like_PHP"/>
</dbReference>
<evidence type="ECO:0000259" key="10">
    <source>
        <dbReference type="PROSITE" id="PS00125"/>
    </source>
</evidence>
<name>G4T4S8_SERID</name>
<dbReference type="Gene3D" id="3.60.21.10">
    <property type="match status" value="1"/>
</dbReference>
<dbReference type="SUPFAM" id="SSF56300">
    <property type="entry name" value="Metallo-dependent phosphatases"/>
    <property type="match status" value="1"/>
</dbReference>
<comment type="catalytic activity">
    <reaction evidence="9">
        <text>O-phospho-L-threonyl-[protein] + H2O = L-threonyl-[protein] + phosphate</text>
        <dbReference type="Rhea" id="RHEA:47004"/>
        <dbReference type="Rhea" id="RHEA-COMP:11060"/>
        <dbReference type="Rhea" id="RHEA-COMP:11605"/>
        <dbReference type="ChEBI" id="CHEBI:15377"/>
        <dbReference type="ChEBI" id="CHEBI:30013"/>
        <dbReference type="ChEBI" id="CHEBI:43474"/>
        <dbReference type="ChEBI" id="CHEBI:61977"/>
        <dbReference type="EC" id="3.1.3.16"/>
    </reaction>
</comment>
<dbReference type="AlphaFoldDB" id="G4T4S8"/>
<dbReference type="SUPFAM" id="SSF48452">
    <property type="entry name" value="TPR-like"/>
    <property type="match status" value="1"/>
</dbReference>
<dbReference type="OMA" id="IHKKYAF"/>
<keyword evidence="6" id="KW-0464">Manganese</keyword>
<comment type="caution">
    <text evidence="11">The sequence shown here is derived from an EMBL/GenBank/DDBJ whole genome shotgun (WGS) entry which is preliminary data.</text>
</comment>
<dbReference type="InterPro" id="IPR051134">
    <property type="entry name" value="PPP_phosphatase"/>
</dbReference>
<dbReference type="PROSITE" id="PS00125">
    <property type="entry name" value="SER_THR_PHOSPHATASE"/>
    <property type="match status" value="1"/>
</dbReference>
<evidence type="ECO:0000256" key="9">
    <source>
        <dbReference type="RuleBase" id="RU004273"/>
    </source>
</evidence>
<dbReference type="GO" id="GO:0046872">
    <property type="term" value="F:metal ion binding"/>
    <property type="evidence" value="ECO:0007669"/>
    <property type="project" value="UniProtKB-KW"/>
</dbReference>
<dbReference type="STRING" id="1109443.G4T4S8"/>
<dbReference type="PROSITE" id="PS50005">
    <property type="entry name" value="TPR"/>
    <property type="match status" value="1"/>
</dbReference>
<dbReference type="FunCoup" id="G4T4S8">
    <property type="interactions" value="863"/>
</dbReference>
<keyword evidence="8" id="KW-0802">TPR repeat</keyword>
<dbReference type="PIRSF" id="PIRSF033096">
    <property type="entry name" value="PPPtase_5"/>
    <property type="match status" value="1"/>
</dbReference>